<evidence type="ECO:0000313" key="2">
    <source>
        <dbReference type="RefSeq" id="XP_048336964.1"/>
    </source>
</evidence>
<dbReference type="RefSeq" id="XP_048336964.1">
    <property type="nucleotide sequence ID" value="XM_048481007.1"/>
</dbReference>
<dbReference type="PANTHER" id="PTHR33070:SF129">
    <property type="entry name" value="DUF241 DOMAIN PROTEIN"/>
    <property type="match status" value="1"/>
</dbReference>
<dbReference type="Proteomes" id="UP001652623">
    <property type="component" value="Chromosome 9"/>
</dbReference>
<dbReference type="GeneID" id="125424194"/>
<dbReference type="InterPro" id="IPR004320">
    <property type="entry name" value="BPS1_pln"/>
</dbReference>
<dbReference type="PANTHER" id="PTHR33070">
    <property type="entry name" value="OS06G0725500 PROTEIN"/>
    <property type="match status" value="1"/>
</dbReference>
<accession>A0ABM3IWS4</accession>
<dbReference type="Pfam" id="PF03087">
    <property type="entry name" value="BPS1"/>
    <property type="match status" value="1"/>
</dbReference>
<name>A0ABM3IWS4_ZIZJJ</name>
<evidence type="ECO:0000313" key="1">
    <source>
        <dbReference type="Proteomes" id="UP001652623"/>
    </source>
</evidence>
<organism evidence="1 2">
    <name type="scientific">Ziziphus jujuba</name>
    <name type="common">Chinese jujube</name>
    <name type="synonym">Ziziphus sativa</name>
    <dbReference type="NCBI Taxonomy" id="326968"/>
    <lineage>
        <taxon>Eukaryota</taxon>
        <taxon>Viridiplantae</taxon>
        <taxon>Streptophyta</taxon>
        <taxon>Embryophyta</taxon>
        <taxon>Tracheophyta</taxon>
        <taxon>Spermatophyta</taxon>
        <taxon>Magnoliopsida</taxon>
        <taxon>eudicotyledons</taxon>
        <taxon>Gunneridae</taxon>
        <taxon>Pentapetalae</taxon>
        <taxon>rosids</taxon>
        <taxon>fabids</taxon>
        <taxon>Rosales</taxon>
        <taxon>Rhamnaceae</taxon>
        <taxon>Paliureae</taxon>
        <taxon>Ziziphus</taxon>
    </lineage>
</organism>
<keyword evidence="1" id="KW-1185">Reference proteome</keyword>
<reference evidence="2" key="1">
    <citation type="submission" date="2025-08" db="UniProtKB">
        <authorList>
            <consortium name="RefSeq"/>
        </authorList>
    </citation>
    <scope>IDENTIFICATION</scope>
    <source>
        <tissue evidence="2">Seedling</tissue>
    </source>
</reference>
<proteinExistence type="predicted"/>
<protein>
    <submittedName>
        <fullName evidence="2">Uncharacterized protein LOC125424194</fullName>
    </submittedName>
</protein>
<sequence>MAGHHTRSNSLPLRPHPLIPEFDEQLCRLTSEAVSSSTSTLLGRRLRGLQDLHDCIDRLLLLPLNQEAISQDQKCVDQILDGSLRLLGVCNIAKDALLQTKESTQQLQSVLRRKRGGATDLSSEVKKFLNSRKVMKKTSHKAIANLKCISCKGYKDQAETLEIVKMLREVEAVTICVFESLLSSISAPKSGGWSLISNMMQPKRVEEKSQLNEFAMVDAALEYFLNKLKKSDNLHAGSAQNQLTKLELCVEDLEECTESLFRRMLKTRVSLLNILNH</sequence>
<gene>
    <name evidence="2" type="primary">LOC125424194</name>
</gene>